<evidence type="ECO:0000259" key="2">
    <source>
        <dbReference type="Pfam" id="PF23636"/>
    </source>
</evidence>
<dbReference type="AlphaFoldDB" id="A0A8J4EFB2"/>
<keyword evidence="1" id="KW-0472">Membrane</keyword>
<protein>
    <recommendedName>
        <fullName evidence="2">DUF7144 domain-containing protein</fullName>
    </recommendedName>
</protein>
<feature type="transmembrane region" description="Helical" evidence="1">
    <location>
        <begin position="91"/>
        <end position="110"/>
    </location>
</feature>
<gene>
    <name evidence="3" type="ORF">Voc01_075410</name>
</gene>
<dbReference type="Pfam" id="PF23636">
    <property type="entry name" value="DUF7144"/>
    <property type="match status" value="1"/>
</dbReference>
<sequence>MTRSPAVTEEPVAGERLTRWIGWVVFAGLVMLAGGVLNVMQGLVALLDEEYYAATTDLAITMDYQVWGWLLLAFGVLVAVAGYSLLSGRTWARVVAVVVLALDALVNFIFVAGYPFWSVIAIVLDVIVIYALVVHGREARIIG</sequence>
<accession>A0A8J4EFB2</accession>
<comment type="caution">
    <text evidence="3">The sequence shown here is derived from an EMBL/GenBank/DDBJ whole genome shotgun (WGS) entry which is preliminary data.</text>
</comment>
<keyword evidence="1" id="KW-0812">Transmembrane</keyword>
<feature type="transmembrane region" description="Helical" evidence="1">
    <location>
        <begin position="116"/>
        <end position="134"/>
    </location>
</feature>
<dbReference type="InterPro" id="IPR055568">
    <property type="entry name" value="DUF7144"/>
</dbReference>
<feature type="transmembrane region" description="Helical" evidence="1">
    <location>
        <begin position="66"/>
        <end position="86"/>
    </location>
</feature>
<dbReference type="EMBL" id="BOPH01000102">
    <property type="protein sequence ID" value="GIJ72624.1"/>
    <property type="molecule type" value="Genomic_DNA"/>
</dbReference>
<organism evidence="3 4">
    <name type="scientific">Virgisporangium ochraceum</name>
    <dbReference type="NCBI Taxonomy" id="65505"/>
    <lineage>
        <taxon>Bacteria</taxon>
        <taxon>Bacillati</taxon>
        <taxon>Actinomycetota</taxon>
        <taxon>Actinomycetes</taxon>
        <taxon>Micromonosporales</taxon>
        <taxon>Micromonosporaceae</taxon>
        <taxon>Virgisporangium</taxon>
    </lineage>
</organism>
<reference evidence="3" key="1">
    <citation type="submission" date="2021-01" db="EMBL/GenBank/DDBJ databases">
        <title>Whole genome shotgun sequence of Virgisporangium ochraceum NBRC 16418.</title>
        <authorList>
            <person name="Komaki H."/>
            <person name="Tamura T."/>
        </authorList>
    </citation>
    <scope>NUCLEOTIDE SEQUENCE</scope>
    <source>
        <strain evidence="3">NBRC 16418</strain>
    </source>
</reference>
<feature type="domain" description="DUF7144" evidence="2">
    <location>
        <begin position="23"/>
        <end position="137"/>
    </location>
</feature>
<evidence type="ECO:0000313" key="3">
    <source>
        <dbReference type="EMBL" id="GIJ72624.1"/>
    </source>
</evidence>
<dbReference type="RefSeq" id="WP_203932464.1">
    <property type="nucleotide sequence ID" value="NZ_BOPH01000102.1"/>
</dbReference>
<feature type="transmembrane region" description="Helical" evidence="1">
    <location>
        <begin position="20"/>
        <end position="46"/>
    </location>
</feature>
<evidence type="ECO:0000256" key="1">
    <source>
        <dbReference type="SAM" id="Phobius"/>
    </source>
</evidence>
<dbReference type="Proteomes" id="UP000635606">
    <property type="component" value="Unassembled WGS sequence"/>
</dbReference>
<evidence type="ECO:0000313" key="4">
    <source>
        <dbReference type="Proteomes" id="UP000635606"/>
    </source>
</evidence>
<keyword evidence="4" id="KW-1185">Reference proteome</keyword>
<proteinExistence type="predicted"/>
<name>A0A8J4EFB2_9ACTN</name>
<keyword evidence="1" id="KW-1133">Transmembrane helix</keyword>